<keyword evidence="2" id="KW-1185">Reference proteome</keyword>
<evidence type="ECO:0000313" key="2">
    <source>
        <dbReference type="Proteomes" id="UP000014254"/>
    </source>
</evidence>
<dbReference type="Proteomes" id="UP000014254">
    <property type="component" value="Unassembled WGS sequence"/>
</dbReference>
<gene>
    <name evidence="1" type="ORF">HMPREF1544_08042</name>
</gene>
<sequence>MEEKYDYSMYTTVCIISICSVKNELTVHRVNNRISEASSRYVPDKYLQIPLDFYYNKESGNIVYGNLMTFHYKQNPPHEKYFHISNFLQDLYALYQRTCKGTPQTQEDIALCSAIITFLTKIYPSQQLFNEKEAYATQHAFILPSHEHTDKNFVDKFLRPLLRSTPWLKSNDLASKTVFYSSIDTLGYLLNGSLLQWITLKLQREKKYLLCKLQKVTGQHKLLLAIDITRAVYDPDQVAASGNSITALEGCTLLTFKSIAPPLKLEIAILPTIEKMNRLAKFLYMKVFAGKHDDSVEQLEDYNTNSRNKSLIHRLIRSISMSNYKTEWSRSIEAGHFPDHREWCHMLSDKNKARLSQITYMDILQLFDDFNISSLESEVTQYLRIHSEGESFQSLVAVDDKQEMSEVPYHMNRHHNPVNFDFTSQYCHQFYLLKAQHSVFSFVKNLYGNSDTSIIPITEWSLAEACAYKIWKMVTLSNKLGKPVVMKLTHEDTQENQENILKEKAIHTEKWALVDKIKANEYFVEVNFSCSNEIKMYLNQVIETETDDIKQLRSTLSIQDLSYEVEDMYDYILSSIWNVIGRHSTNPECKSANEGNPDINRYIEFRSSFRKTIISVMESKSNTIIDLDEVIHHYSAKLKCTCIIITHRLLMDIGLIPYLKYLGRAIVAPLRTNAMFGNYKISCLLLTGEFPNKWLERGSSTYGDFIWHHLQQAISTELNEKQLRTYLLMKESIVSKDRTLDYEPLKSKRYRQVFSKGYYLKISPNDGKNLQVYQDKGDHCLKIPATKQSGDLIWEIPLLPTEDKVIENCSLEERFYLIIDPKDTNELYCEIRLIALSANDFENVDEALSSRMNVALMSDILPFESSVMDNLKATSTFPLEVKITPCSYLSAIDLRMRMGIDASADDPLEYNYNAYSERLTLQQM</sequence>
<dbReference type="OrthoDB" id="2279696at2759"/>
<proteinExistence type="predicted"/>
<dbReference type="EMBL" id="KE124018">
    <property type="protein sequence ID" value="EPB85215.1"/>
    <property type="molecule type" value="Genomic_DNA"/>
</dbReference>
<reference evidence="2" key="1">
    <citation type="submission" date="2013-05" db="EMBL/GenBank/DDBJ databases">
        <title>The Genome sequence of Mucor circinelloides f. circinelloides 1006PhL.</title>
        <authorList>
            <consortium name="The Broad Institute Genomics Platform"/>
            <person name="Cuomo C."/>
            <person name="Earl A."/>
            <person name="Findley K."/>
            <person name="Lee S.C."/>
            <person name="Walker B."/>
            <person name="Young S."/>
            <person name="Zeng Q."/>
            <person name="Gargeya S."/>
            <person name="Fitzgerald M."/>
            <person name="Haas B."/>
            <person name="Abouelleil A."/>
            <person name="Allen A.W."/>
            <person name="Alvarado L."/>
            <person name="Arachchi H.M."/>
            <person name="Berlin A.M."/>
            <person name="Chapman S.B."/>
            <person name="Gainer-Dewar J."/>
            <person name="Goldberg J."/>
            <person name="Griggs A."/>
            <person name="Gujja S."/>
            <person name="Hansen M."/>
            <person name="Howarth C."/>
            <person name="Imamovic A."/>
            <person name="Ireland A."/>
            <person name="Larimer J."/>
            <person name="McCowan C."/>
            <person name="Murphy C."/>
            <person name="Pearson M."/>
            <person name="Poon T.W."/>
            <person name="Priest M."/>
            <person name="Roberts A."/>
            <person name="Saif S."/>
            <person name="Shea T."/>
            <person name="Sisk P."/>
            <person name="Sykes S."/>
            <person name="Wortman J."/>
            <person name="Nusbaum C."/>
            <person name="Birren B."/>
        </authorList>
    </citation>
    <scope>NUCLEOTIDE SEQUENCE [LARGE SCALE GENOMIC DNA]</scope>
    <source>
        <strain evidence="2">1006PhL</strain>
    </source>
</reference>
<organism evidence="1 2">
    <name type="scientific">Mucor circinelloides f. circinelloides (strain 1006PhL)</name>
    <name type="common">Mucormycosis agent</name>
    <name type="synonym">Calyptromyces circinelloides</name>
    <dbReference type="NCBI Taxonomy" id="1220926"/>
    <lineage>
        <taxon>Eukaryota</taxon>
        <taxon>Fungi</taxon>
        <taxon>Fungi incertae sedis</taxon>
        <taxon>Mucoromycota</taxon>
        <taxon>Mucoromycotina</taxon>
        <taxon>Mucoromycetes</taxon>
        <taxon>Mucorales</taxon>
        <taxon>Mucorineae</taxon>
        <taxon>Mucoraceae</taxon>
        <taxon>Mucor</taxon>
    </lineage>
</organism>
<dbReference type="InParanoid" id="S2JZE5"/>
<dbReference type="OMA" id="LIWEIPL"/>
<accession>S2JZE5</accession>
<dbReference type="AlphaFoldDB" id="S2JZE5"/>
<protein>
    <submittedName>
        <fullName evidence="1">Uncharacterized protein</fullName>
    </submittedName>
</protein>
<evidence type="ECO:0000313" key="1">
    <source>
        <dbReference type="EMBL" id="EPB85215.1"/>
    </source>
</evidence>
<dbReference type="VEuPathDB" id="FungiDB:HMPREF1544_08042"/>
<name>S2JZE5_MUCC1</name>